<name>S8C370_9LAMI</name>
<evidence type="ECO:0000256" key="5">
    <source>
        <dbReference type="SAM" id="Phobius"/>
    </source>
</evidence>
<feature type="domain" description="RING-CH-type" evidence="6">
    <location>
        <begin position="5"/>
        <end position="68"/>
    </location>
</feature>
<protein>
    <recommendedName>
        <fullName evidence="6">RING-CH-type domain-containing protein</fullName>
    </recommendedName>
</protein>
<evidence type="ECO:0000256" key="1">
    <source>
        <dbReference type="ARBA" id="ARBA00022723"/>
    </source>
</evidence>
<dbReference type="Pfam" id="PF12906">
    <property type="entry name" value="RINGv"/>
    <property type="match status" value="1"/>
</dbReference>
<keyword evidence="5" id="KW-0472">Membrane</keyword>
<gene>
    <name evidence="7" type="ORF">M569_13701</name>
</gene>
<evidence type="ECO:0000256" key="3">
    <source>
        <dbReference type="ARBA" id="ARBA00022833"/>
    </source>
</evidence>
<dbReference type="GO" id="GO:0008270">
    <property type="term" value="F:zinc ion binding"/>
    <property type="evidence" value="ECO:0007669"/>
    <property type="project" value="UniProtKB-KW"/>
</dbReference>
<evidence type="ECO:0000259" key="6">
    <source>
        <dbReference type="PROSITE" id="PS51292"/>
    </source>
</evidence>
<evidence type="ECO:0000313" key="8">
    <source>
        <dbReference type="Proteomes" id="UP000015453"/>
    </source>
</evidence>
<keyword evidence="3" id="KW-0862">Zinc</keyword>
<proteinExistence type="predicted"/>
<dbReference type="OrthoDB" id="1734943at2759"/>
<reference evidence="7 8" key="1">
    <citation type="journal article" date="2013" name="BMC Genomics">
        <title>The miniature genome of a carnivorous plant Genlisea aurea contains a low number of genes and short non-coding sequences.</title>
        <authorList>
            <person name="Leushkin E.V."/>
            <person name="Sutormin R.A."/>
            <person name="Nabieva E.R."/>
            <person name="Penin A.A."/>
            <person name="Kondrashov A.S."/>
            <person name="Logacheva M.D."/>
        </authorList>
    </citation>
    <scope>NUCLEOTIDE SEQUENCE [LARGE SCALE GENOMIC DNA]</scope>
</reference>
<dbReference type="PROSITE" id="PS51292">
    <property type="entry name" value="ZF_RING_CH"/>
    <property type="match status" value="1"/>
</dbReference>
<dbReference type="SUPFAM" id="SSF57850">
    <property type="entry name" value="RING/U-box"/>
    <property type="match status" value="1"/>
</dbReference>
<dbReference type="AlphaFoldDB" id="S8C370"/>
<dbReference type="EMBL" id="AUSU01007077">
    <property type="protein sequence ID" value="EPS61099.1"/>
    <property type="molecule type" value="Genomic_DNA"/>
</dbReference>
<feature type="non-terminal residue" evidence="7">
    <location>
        <position position="1"/>
    </location>
</feature>
<sequence length="133" mass="15017">DIKGDEDQKLWVCRICQLSGKEVEKELIELGCGCKEELGVSHLHCAEAWFRVKGNRSCEICGEIAKSITAVSDGRRRAAESRRDDDGTERRNSSSSSSSPPARFYNERPLCCLILACLVIAFILPWFFRVNMF</sequence>
<dbReference type="InterPro" id="IPR011016">
    <property type="entry name" value="Znf_RING-CH"/>
</dbReference>
<evidence type="ECO:0000256" key="4">
    <source>
        <dbReference type="SAM" id="MobiDB-lite"/>
    </source>
</evidence>
<dbReference type="SMART" id="SM00744">
    <property type="entry name" value="RINGv"/>
    <property type="match status" value="1"/>
</dbReference>
<organism evidence="7 8">
    <name type="scientific">Genlisea aurea</name>
    <dbReference type="NCBI Taxonomy" id="192259"/>
    <lineage>
        <taxon>Eukaryota</taxon>
        <taxon>Viridiplantae</taxon>
        <taxon>Streptophyta</taxon>
        <taxon>Embryophyta</taxon>
        <taxon>Tracheophyta</taxon>
        <taxon>Spermatophyta</taxon>
        <taxon>Magnoliopsida</taxon>
        <taxon>eudicotyledons</taxon>
        <taxon>Gunneridae</taxon>
        <taxon>Pentapetalae</taxon>
        <taxon>asterids</taxon>
        <taxon>lamiids</taxon>
        <taxon>Lamiales</taxon>
        <taxon>Lentibulariaceae</taxon>
        <taxon>Genlisea</taxon>
    </lineage>
</organism>
<feature type="compositionally biased region" description="Basic and acidic residues" evidence="4">
    <location>
        <begin position="73"/>
        <end position="92"/>
    </location>
</feature>
<evidence type="ECO:0000256" key="2">
    <source>
        <dbReference type="ARBA" id="ARBA00022771"/>
    </source>
</evidence>
<feature type="region of interest" description="Disordered" evidence="4">
    <location>
        <begin position="70"/>
        <end position="103"/>
    </location>
</feature>
<dbReference type="InterPro" id="IPR013083">
    <property type="entry name" value="Znf_RING/FYVE/PHD"/>
</dbReference>
<keyword evidence="5" id="KW-0812">Transmembrane</keyword>
<feature type="transmembrane region" description="Helical" evidence="5">
    <location>
        <begin position="110"/>
        <end position="128"/>
    </location>
</feature>
<keyword evidence="1" id="KW-0479">Metal-binding</keyword>
<comment type="caution">
    <text evidence="7">The sequence shown here is derived from an EMBL/GenBank/DDBJ whole genome shotgun (WGS) entry which is preliminary data.</text>
</comment>
<accession>S8C370</accession>
<evidence type="ECO:0000313" key="7">
    <source>
        <dbReference type="EMBL" id="EPS61099.1"/>
    </source>
</evidence>
<dbReference type="Proteomes" id="UP000015453">
    <property type="component" value="Unassembled WGS sequence"/>
</dbReference>
<keyword evidence="8" id="KW-1185">Reference proteome</keyword>
<dbReference type="PANTHER" id="PTHR46214:SF8">
    <property type="entry name" value="RING_FYVE_PHD ZINC FINGER SUPERFAMILY PROTEIN"/>
    <property type="match status" value="1"/>
</dbReference>
<dbReference type="Gene3D" id="3.30.40.10">
    <property type="entry name" value="Zinc/RING finger domain, C3HC4 (zinc finger)"/>
    <property type="match status" value="1"/>
</dbReference>
<keyword evidence="2" id="KW-0863">Zinc-finger</keyword>
<keyword evidence="5" id="KW-1133">Transmembrane helix</keyword>
<dbReference type="PANTHER" id="PTHR46214">
    <property type="entry name" value="ZINC FINGER, RING-CH-TYPE"/>
    <property type="match status" value="1"/>
</dbReference>